<evidence type="ECO:0000256" key="3">
    <source>
        <dbReference type="ARBA" id="ARBA00023163"/>
    </source>
</evidence>
<dbReference type="AlphaFoldDB" id="A0A2S7IL75"/>
<dbReference type="PANTHER" id="PTHR30363:SF44">
    <property type="entry name" value="AGA OPERON TRANSCRIPTIONAL REPRESSOR-RELATED"/>
    <property type="match status" value="1"/>
</dbReference>
<dbReference type="PRINTS" id="PR00037">
    <property type="entry name" value="HTHLACR"/>
</dbReference>
<gene>
    <name evidence="5" type="ORF">C5O19_01655</name>
</gene>
<dbReference type="Pfam" id="PF00455">
    <property type="entry name" value="DeoRC"/>
    <property type="match status" value="1"/>
</dbReference>
<dbReference type="OrthoDB" id="9797223at2"/>
<evidence type="ECO:0000256" key="1">
    <source>
        <dbReference type="ARBA" id="ARBA00023015"/>
    </source>
</evidence>
<dbReference type="GO" id="GO:0003677">
    <property type="term" value="F:DNA binding"/>
    <property type="evidence" value="ECO:0007669"/>
    <property type="project" value="UniProtKB-KW"/>
</dbReference>
<evidence type="ECO:0000313" key="5">
    <source>
        <dbReference type="EMBL" id="PQA58406.1"/>
    </source>
</evidence>
<dbReference type="PROSITE" id="PS51000">
    <property type="entry name" value="HTH_DEOR_2"/>
    <property type="match status" value="1"/>
</dbReference>
<dbReference type="GO" id="GO:0003700">
    <property type="term" value="F:DNA-binding transcription factor activity"/>
    <property type="evidence" value="ECO:0007669"/>
    <property type="project" value="InterPro"/>
</dbReference>
<keyword evidence="3" id="KW-0804">Transcription</keyword>
<keyword evidence="1" id="KW-0805">Transcription regulation</keyword>
<dbReference type="InterPro" id="IPR037171">
    <property type="entry name" value="NagB/RpiA_transferase-like"/>
</dbReference>
<dbReference type="InterPro" id="IPR036390">
    <property type="entry name" value="WH_DNA-bd_sf"/>
</dbReference>
<proteinExistence type="predicted"/>
<comment type="caution">
    <text evidence="5">The sequence shown here is derived from an EMBL/GenBank/DDBJ whole genome shotgun (WGS) entry which is preliminary data.</text>
</comment>
<dbReference type="Proteomes" id="UP000239590">
    <property type="component" value="Unassembled WGS sequence"/>
</dbReference>
<reference evidence="6" key="1">
    <citation type="submission" date="2018-02" db="EMBL/GenBank/DDBJ databases">
        <title>Genome sequencing of Solimonas sp. HR-BB.</title>
        <authorList>
            <person name="Lee Y."/>
            <person name="Jeon C.O."/>
        </authorList>
    </citation>
    <scope>NUCLEOTIDE SEQUENCE [LARGE SCALE GENOMIC DNA]</scope>
    <source>
        <strain evidence="6">HR-U</strain>
    </source>
</reference>
<dbReference type="SMART" id="SM01134">
    <property type="entry name" value="DeoRC"/>
    <property type="match status" value="1"/>
</dbReference>
<name>A0A2S7IL75_9BACT</name>
<evidence type="ECO:0000259" key="4">
    <source>
        <dbReference type="PROSITE" id="PS51000"/>
    </source>
</evidence>
<evidence type="ECO:0000256" key="2">
    <source>
        <dbReference type="ARBA" id="ARBA00023125"/>
    </source>
</evidence>
<sequence length="250" mass="27897">MSITRHKQILEYLAYGNERSVSFLAEQLQTSEITIRRDLNTLAEQGKLIRTHGGATRNDLPFVPFTHKSVIHTQAKKQIGQRAATLVEENDVLFLDCGSTVLAMGPYLKTFRNLKIITNSLPLIWELREAPHLSINLIGGELDVQRQAVHGSVALEHVARYHADKAFLGVDGISLKNGLTARSETEASFTKALLANAERSVLLADLSKFEQDSYLKFAPLSAIHYIITRAGLDENLVQQYREAGCEWIEA</sequence>
<dbReference type="SMART" id="SM00420">
    <property type="entry name" value="HTH_DEOR"/>
    <property type="match status" value="1"/>
</dbReference>
<dbReference type="EMBL" id="PTRA01000001">
    <property type="protein sequence ID" value="PQA58406.1"/>
    <property type="molecule type" value="Genomic_DNA"/>
</dbReference>
<dbReference type="Gene3D" id="3.40.50.1360">
    <property type="match status" value="1"/>
</dbReference>
<dbReference type="RefSeq" id="WP_104709624.1">
    <property type="nucleotide sequence ID" value="NZ_PTRA01000001.1"/>
</dbReference>
<dbReference type="InterPro" id="IPR036388">
    <property type="entry name" value="WH-like_DNA-bd_sf"/>
</dbReference>
<dbReference type="PROSITE" id="PS00894">
    <property type="entry name" value="HTH_DEOR_1"/>
    <property type="match status" value="1"/>
</dbReference>
<dbReference type="SUPFAM" id="SSF46785">
    <property type="entry name" value="Winged helix' DNA-binding domain"/>
    <property type="match status" value="1"/>
</dbReference>
<dbReference type="InterPro" id="IPR050313">
    <property type="entry name" value="Carb_Metab_HTH_regulators"/>
</dbReference>
<dbReference type="Gene3D" id="1.10.10.10">
    <property type="entry name" value="Winged helix-like DNA-binding domain superfamily/Winged helix DNA-binding domain"/>
    <property type="match status" value="1"/>
</dbReference>
<feature type="domain" description="HTH deoR-type" evidence="4">
    <location>
        <begin position="2"/>
        <end position="57"/>
    </location>
</feature>
<dbReference type="PANTHER" id="PTHR30363">
    <property type="entry name" value="HTH-TYPE TRANSCRIPTIONAL REGULATOR SRLR-RELATED"/>
    <property type="match status" value="1"/>
</dbReference>
<evidence type="ECO:0000313" key="6">
    <source>
        <dbReference type="Proteomes" id="UP000239590"/>
    </source>
</evidence>
<dbReference type="SUPFAM" id="SSF100950">
    <property type="entry name" value="NagB/RpiA/CoA transferase-like"/>
    <property type="match status" value="1"/>
</dbReference>
<keyword evidence="6" id="KW-1185">Reference proteome</keyword>
<organism evidence="5 6">
    <name type="scientific">Siphonobacter curvatus</name>
    <dbReference type="NCBI Taxonomy" id="2094562"/>
    <lineage>
        <taxon>Bacteria</taxon>
        <taxon>Pseudomonadati</taxon>
        <taxon>Bacteroidota</taxon>
        <taxon>Cytophagia</taxon>
        <taxon>Cytophagales</taxon>
        <taxon>Cytophagaceae</taxon>
        <taxon>Siphonobacter</taxon>
    </lineage>
</organism>
<dbReference type="InterPro" id="IPR018356">
    <property type="entry name" value="Tscrpt_reg_HTH_DeoR_CS"/>
</dbReference>
<protein>
    <submittedName>
        <fullName evidence="5">DeoR/GlpR transcriptional regulator</fullName>
    </submittedName>
</protein>
<dbReference type="InterPro" id="IPR014036">
    <property type="entry name" value="DeoR-like_C"/>
</dbReference>
<dbReference type="Pfam" id="PF08220">
    <property type="entry name" value="HTH_DeoR"/>
    <property type="match status" value="1"/>
</dbReference>
<accession>A0A2S7IL75</accession>
<dbReference type="InterPro" id="IPR001034">
    <property type="entry name" value="DeoR_HTH"/>
</dbReference>
<keyword evidence="2" id="KW-0238">DNA-binding</keyword>